<dbReference type="EMBL" id="CAWYQH010000046">
    <property type="protein sequence ID" value="CAK8677853.1"/>
    <property type="molecule type" value="Genomic_DNA"/>
</dbReference>
<gene>
    <name evidence="1" type="ORF">CVLEPA_LOCUS7844</name>
</gene>
<evidence type="ECO:0000313" key="1">
    <source>
        <dbReference type="EMBL" id="CAK8677853.1"/>
    </source>
</evidence>
<reference evidence="1 2" key="1">
    <citation type="submission" date="2024-02" db="EMBL/GenBank/DDBJ databases">
        <authorList>
            <person name="Daric V."/>
            <person name="Darras S."/>
        </authorList>
    </citation>
    <scope>NUCLEOTIDE SEQUENCE [LARGE SCALE GENOMIC DNA]</scope>
</reference>
<evidence type="ECO:0000313" key="2">
    <source>
        <dbReference type="Proteomes" id="UP001642483"/>
    </source>
</evidence>
<keyword evidence="2" id="KW-1185">Reference proteome</keyword>
<name>A0ABP0FIG4_CLALP</name>
<protein>
    <submittedName>
        <fullName evidence="1">Uncharacterized protein</fullName>
    </submittedName>
</protein>
<organism evidence="1 2">
    <name type="scientific">Clavelina lepadiformis</name>
    <name type="common">Light-bulb sea squirt</name>
    <name type="synonym">Ascidia lepadiformis</name>
    <dbReference type="NCBI Taxonomy" id="159417"/>
    <lineage>
        <taxon>Eukaryota</taxon>
        <taxon>Metazoa</taxon>
        <taxon>Chordata</taxon>
        <taxon>Tunicata</taxon>
        <taxon>Ascidiacea</taxon>
        <taxon>Aplousobranchia</taxon>
        <taxon>Clavelinidae</taxon>
        <taxon>Clavelina</taxon>
    </lineage>
</organism>
<comment type="caution">
    <text evidence="1">The sequence shown here is derived from an EMBL/GenBank/DDBJ whole genome shotgun (WGS) entry which is preliminary data.</text>
</comment>
<dbReference type="Proteomes" id="UP001642483">
    <property type="component" value="Unassembled WGS sequence"/>
</dbReference>
<proteinExistence type="predicted"/>
<sequence length="75" mass="8411">MGWIASLSVLQHQKIGMLSPIPLQPGSAATFMFKTIRKYSGPRRLVGFTCCPLVVRRFENFSENSTEDHLVVVDT</sequence>
<accession>A0ABP0FIG4</accession>